<evidence type="ECO:0000256" key="10">
    <source>
        <dbReference type="ARBA" id="ARBA00048778"/>
    </source>
</evidence>
<dbReference type="Proteomes" id="UP000011750">
    <property type="component" value="Chromosome A09"/>
</dbReference>
<organism evidence="13 14">
    <name type="scientific">Brassica campestris</name>
    <name type="common">Field mustard</name>
    <dbReference type="NCBI Taxonomy" id="3711"/>
    <lineage>
        <taxon>Eukaryota</taxon>
        <taxon>Viridiplantae</taxon>
        <taxon>Streptophyta</taxon>
        <taxon>Embryophyta</taxon>
        <taxon>Tracheophyta</taxon>
        <taxon>Spermatophyta</taxon>
        <taxon>Magnoliopsida</taxon>
        <taxon>eudicotyledons</taxon>
        <taxon>Gunneridae</taxon>
        <taxon>Pentapetalae</taxon>
        <taxon>rosids</taxon>
        <taxon>malvids</taxon>
        <taxon>Brassicales</taxon>
        <taxon>Brassicaceae</taxon>
        <taxon>Brassiceae</taxon>
        <taxon>Brassica</taxon>
    </lineage>
</organism>
<feature type="compositionally biased region" description="Basic and acidic residues" evidence="11">
    <location>
        <begin position="1206"/>
        <end position="1223"/>
    </location>
</feature>
<dbReference type="Pfam" id="PF00004">
    <property type="entry name" value="AAA"/>
    <property type="match status" value="2"/>
</dbReference>
<dbReference type="InterPro" id="IPR003960">
    <property type="entry name" value="ATPase_AAA_CS"/>
</dbReference>
<feature type="compositionally biased region" description="Basic and acidic residues" evidence="11">
    <location>
        <begin position="1489"/>
        <end position="1504"/>
    </location>
</feature>
<keyword evidence="6" id="KW-0067">ATP-binding</keyword>
<feature type="region of interest" description="Disordered" evidence="11">
    <location>
        <begin position="986"/>
        <end position="1012"/>
    </location>
</feature>
<keyword evidence="3" id="KW-0962">Peroxisome biogenesis</keyword>
<dbReference type="Gramene" id="Bra032565.1">
    <property type="protein sequence ID" value="Bra032565.1-P"/>
    <property type="gene ID" value="Bra032565"/>
</dbReference>
<comment type="similarity">
    <text evidence="2">Belongs to the AAA ATPase family.</text>
</comment>
<feature type="compositionally biased region" description="Basic and acidic residues" evidence="11">
    <location>
        <begin position="1335"/>
        <end position="1353"/>
    </location>
</feature>
<evidence type="ECO:0000259" key="12">
    <source>
        <dbReference type="SMART" id="SM00382"/>
    </source>
</evidence>
<accession>M4EUT3</accession>
<feature type="region of interest" description="Disordered" evidence="11">
    <location>
        <begin position="913"/>
        <end position="939"/>
    </location>
</feature>
<feature type="compositionally biased region" description="Basic and acidic residues" evidence="11">
    <location>
        <begin position="1600"/>
        <end position="1615"/>
    </location>
</feature>
<dbReference type="GO" id="GO:0043335">
    <property type="term" value="P:protein unfolding"/>
    <property type="evidence" value="ECO:0000318"/>
    <property type="project" value="GO_Central"/>
</dbReference>
<proteinExistence type="inferred from homology"/>
<dbReference type="eggNOG" id="KOG0736">
    <property type="taxonomic scope" value="Eukaryota"/>
</dbReference>
<reference evidence="13 14" key="2">
    <citation type="journal article" date="2018" name="Hortic Res">
        <title>Improved Brassica rapa reference genome by single-molecule sequencing and chromosome conformation capture technologies.</title>
        <authorList>
            <person name="Zhang L."/>
            <person name="Cai X."/>
            <person name="Wu J."/>
            <person name="Liu M."/>
            <person name="Grob S."/>
            <person name="Cheng F."/>
            <person name="Liang J."/>
            <person name="Cai C."/>
            <person name="Liu Z."/>
            <person name="Liu B."/>
            <person name="Wang F."/>
            <person name="Li S."/>
            <person name="Liu F."/>
            <person name="Li X."/>
            <person name="Cheng L."/>
            <person name="Yang W."/>
            <person name="Li M.H."/>
            <person name="Grossniklaus U."/>
            <person name="Zheng H."/>
            <person name="Wang X."/>
        </authorList>
    </citation>
    <scope>NUCLEOTIDE SEQUENCE [LARGE SCALE GENOMIC DNA]</scope>
    <source>
        <strain evidence="13 14">cv. Chiifu-401-42</strain>
    </source>
</reference>
<feature type="compositionally biased region" description="Basic and acidic residues" evidence="11">
    <location>
        <begin position="1511"/>
        <end position="1545"/>
    </location>
</feature>
<feature type="region of interest" description="Disordered" evidence="11">
    <location>
        <begin position="1324"/>
        <end position="1623"/>
    </location>
</feature>
<evidence type="ECO:0000313" key="14">
    <source>
        <dbReference type="Proteomes" id="UP000011750"/>
    </source>
</evidence>
<dbReference type="InterPro" id="IPR027417">
    <property type="entry name" value="P-loop_NTPase"/>
</dbReference>
<dbReference type="InterPro" id="IPR003959">
    <property type="entry name" value="ATPase_AAA_core"/>
</dbReference>
<evidence type="ECO:0000256" key="6">
    <source>
        <dbReference type="ARBA" id="ARBA00022840"/>
    </source>
</evidence>
<dbReference type="PANTHER" id="PTHR46524">
    <property type="entry name" value="CW-TYPE ZINC FINGER"/>
    <property type="match status" value="1"/>
</dbReference>
<dbReference type="InParanoid" id="M4EUT3"/>
<feature type="compositionally biased region" description="Basic and acidic residues" evidence="11">
    <location>
        <begin position="1441"/>
        <end position="1474"/>
    </location>
</feature>
<dbReference type="InterPro" id="IPR003593">
    <property type="entry name" value="AAA+_ATPase"/>
</dbReference>
<dbReference type="STRING" id="51351.M4EUT3"/>
<feature type="compositionally biased region" description="Basic and acidic residues" evidence="11">
    <location>
        <begin position="1389"/>
        <end position="1417"/>
    </location>
</feature>
<dbReference type="Gene3D" id="1.10.8.60">
    <property type="match status" value="1"/>
</dbReference>
<dbReference type="FunCoup" id="M4EUT3">
    <property type="interactions" value="22"/>
</dbReference>
<dbReference type="GO" id="GO:0016558">
    <property type="term" value="P:protein import into peroxisome matrix"/>
    <property type="evidence" value="ECO:0000318"/>
    <property type="project" value="GO_Central"/>
</dbReference>
<keyword evidence="14" id="KW-1185">Reference proteome</keyword>
<dbReference type="GO" id="GO:0016887">
    <property type="term" value="F:ATP hydrolysis activity"/>
    <property type="evidence" value="ECO:0000318"/>
    <property type="project" value="GO_Central"/>
</dbReference>
<keyword evidence="4" id="KW-0547">Nucleotide-binding</keyword>
<reference evidence="13 14" key="1">
    <citation type="journal article" date="2011" name="Nat. Genet.">
        <title>The genome of the mesopolyploid crop species Brassica rapa.</title>
        <authorList>
            <consortium name="Brassica rapa Genome Sequencing Project Consortium"/>
            <person name="Wang X."/>
            <person name="Wang H."/>
            <person name="Wang J."/>
            <person name="Sun R."/>
            <person name="Wu J."/>
            <person name="Liu S."/>
            <person name="Bai Y."/>
            <person name="Mun J.H."/>
            <person name="Bancroft I."/>
            <person name="Cheng F."/>
            <person name="Huang S."/>
            <person name="Li X."/>
            <person name="Hua W."/>
            <person name="Wang J."/>
            <person name="Wang X."/>
            <person name="Freeling M."/>
            <person name="Pires J.C."/>
            <person name="Paterson A.H."/>
            <person name="Chalhoub B."/>
            <person name="Wang B."/>
            <person name="Hayward A."/>
            <person name="Sharpe A.G."/>
            <person name="Park B.S."/>
            <person name="Weisshaar B."/>
            <person name="Liu B."/>
            <person name="Li B."/>
            <person name="Liu B."/>
            <person name="Tong C."/>
            <person name="Song C."/>
            <person name="Duran C."/>
            <person name="Peng C."/>
            <person name="Geng C."/>
            <person name="Koh C."/>
            <person name="Lin C."/>
            <person name="Edwards D."/>
            <person name="Mu D."/>
            <person name="Shen D."/>
            <person name="Soumpourou E."/>
            <person name="Li F."/>
            <person name="Fraser F."/>
            <person name="Conant G."/>
            <person name="Lassalle G."/>
            <person name="King G.J."/>
            <person name="Bonnema G."/>
            <person name="Tang H."/>
            <person name="Wang H."/>
            <person name="Belcram H."/>
            <person name="Zhou H."/>
            <person name="Hirakawa H."/>
            <person name="Abe H."/>
            <person name="Guo H."/>
            <person name="Wang H."/>
            <person name="Jin H."/>
            <person name="Parkin I.A."/>
            <person name="Batley J."/>
            <person name="Kim J.S."/>
            <person name="Just J."/>
            <person name="Li J."/>
            <person name="Xu J."/>
            <person name="Deng J."/>
            <person name="Kim J.A."/>
            <person name="Li J."/>
            <person name="Yu J."/>
            <person name="Meng J."/>
            <person name="Wang J."/>
            <person name="Min J."/>
            <person name="Poulain J."/>
            <person name="Wang J."/>
            <person name="Hatakeyama K."/>
            <person name="Wu K."/>
            <person name="Wang L."/>
            <person name="Fang L."/>
            <person name="Trick M."/>
            <person name="Links M.G."/>
            <person name="Zhao M."/>
            <person name="Jin M."/>
            <person name="Ramchiary N."/>
            <person name="Drou N."/>
            <person name="Berkman P.J."/>
            <person name="Cai Q."/>
            <person name="Huang Q."/>
            <person name="Li R."/>
            <person name="Tabata S."/>
            <person name="Cheng S."/>
            <person name="Zhang S."/>
            <person name="Zhang S."/>
            <person name="Huang S."/>
            <person name="Sato S."/>
            <person name="Sun S."/>
            <person name="Kwon S.J."/>
            <person name="Choi S.R."/>
            <person name="Lee T.H."/>
            <person name="Fan W."/>
            <person name="Zhao X."/>
            <person name="Tan X."/>
            <person name="Xu X."/>
            <person name="Wang Y."/>
            <person name="Qiu Y."/>
            <person name="Yin Y."/>
            <person name="Li Y."/>
            <person name="Du Y."/>
            <person name="Liao Y."/>
            <person name="Lim Y."/>
            <person name="Narusaka Y."/>
            <person name="Wang Y."/>
            <person name="Wang Z."/>
            <person name="Li Z."/>
            <person name="Wang Z."/>
            <person name="Xiong Z."/>
            <person name="Zhang Z."/>
        </authorList>
    </citation>
    <scope>NUCLEOTIDE SEQUENCE [LARGE SCALE GENOMIC DNA]</scope>
    <source>
        <strain evidence="13 14">cv. Chiifu-401-42</strain>
    </source>
</reference>
<evidence type="ECO:0000256" key="1">
    <source>
        <dbReference type="ARBA" id="ARBA00004370"/>
    </source>
</evidence>
<evidence type="ECO:0000256" key="9">
    <source>
        <dbReference type="ARBA" id="ARBA00034920"/>
    </source>
</evidence>
<dbReference type="SUPFAM" id="SSF52540">
    <property type="entry name" value="P-loop containing nucleoside triphosphate hydrolases"/>
    <property type="match status" value="2"/>
</dbReference>
<sequence>MVERRSPLVLSSTRATLRSVLNSFRPDEIPGRPDSIRRSVRLPAGVLRWKRDGVNDSKFDSLDDSSLVGLSTQLLKRLSINSGSFVVINNIDIGIQRVAQVVVLDPPNKTLEDSSVTSLPVSDSLHTMLVFPTFDTMSQQLLDQEVAYLSPMLAFNLSLHMSCLKSLVHRGNEVLEKYFVAKFDEESASVAGESKIGLDLEPVSEVPGYASHLRVSFVKIPECGTIQSLVVSSSFEDEERQGLIDSALNKYFGTDRVLSRGDVFRVCTEWNCGSSICVQCGQGLGSKEEDFIYFKVVAMEPSDERFLRVHHSQTALVLGGTVSCGLPPDLLVSSSKANMPLQVDTVNVLASVLSPPLCPSALSSKLRVAVLLHGLPGCGKRTVVNYVAKRLGLHVVEYSCHSLLASSEKKTSTALAQTFNMARRYAPTILLLRHFEVFKNLGSQDGSQGDRVGVASEIASIIRELTEPVSNGEYSSMEENSNSNSSVDEGGKFRGHQVLLIASSESTEGLSPTIRRCFSHEIRMGSLNDEQRSELLSQSLQDVSQLLNTSSDEFVKELVGQTSGFLPRDLRALVADAGANLFISKESETEKIDSLSGDVDQSSQLGNGSERLKAKDDFTKALDRSKKRNASALGAPKVPNVKWDDVGGLEDVKSSILDTVQLPLLHKDLFSSGLRKRSGVLLYGPPGTGKTLLAKAVATECSLNFLSVKGPELINMYIGESEKNVRDIFEKARSARPCVIFFDELDSLAPARGASGDSGGVMDRVVSQMLAEIDGLSDSSQDLFIIGASNRPDLIDPALLRPGRFDKLLYVGVNADASYRERVLKALTRKFKLSEDVSLYLVAKKCPSTFTGADMYALCADAWFQAAKRKVLNSDSGDDSIPEDDPDSVVVEFIDFIKMISVSSSDARNEIGLGFGGGIEEEEDMEMEEDEEEESTHSYVSCVDPDVALSYIVGQSKCSDSPSKAGSTSKAPPASSDVLAKMKNLVKSSNDSKQKPVTKTSPSSAPSNHKTLKLRIKVGSKSDLSLKNVTTYDGKQGLNMMPPSEVEEGLLIGTHDSPTKILMAMVSFPFHKDQLLSPLSDDLIQLGKKGNIMKDALRCVKKEKLKYMPPPSNRLDGSHIVSDTDREVDKESCEELVSKTMKLPLLSCLSPSSIHRAKEIDKISDSYVEGALRGMNNNDLDAALMGSKPELEDDVVGFPDQSVEGTERVNTRKDMEEGEHVDPVVKVSKTWNEEQILKPKLPKAQKSRKSSSRNGLRGKDAAVNVVNMNLPDKLQEDIGDSGESKEQEQSSLVPKAKEEKLSEESAVKESFNGVRNVEEAWKCEPDSKHPIKWSDLNKDGDNTKESVRSEVTNKHSVVIGMEPERDLCKKPKTGKSRFSALDQPGSNKTMKDTDKPSPHEDRKRKQKENKESGDCIRDAAVLEPSGEKVRKQKRLKGSSCEGKELPESCDRYRVVTQENGRDSASHQPLVHEAKGSLVDSLAPSALDPPELKSERISERDKPNDTDSSAGDTRKRCRDGEGYITMDKPRTTKKAAESLRDNKEGYCTESEPQQEKAKESRNKKRPARKVSMESNKEDSSREHQDPINKRDNTNSTKTKVMRHDDHVGSSPLKKEITSQAASNSIKEATDLKHIADRLKNAGNNHESIGFYFQAALKFLHGASLLESSGTENATHKSIVTSKHIYGSTAKLCKFCAHEYEKDKDMGAAALAYKCMEVAYLRITYSSHGNINRYKSELEASLQVIPSGESPSFASDGENPNKTLAAEKVALSTPVRSSPKVTGNHVLSSGNNSSLSQLLTFSQNVSLAMDASRKAQTAFAVAKGKSSDTRYSSNGITCIKRALDFSFQDMEKLVHAVRLAMESINR</sequence>
<comment type="catalytic activity">
    <reaction evidence="10">
        <text>ATP + H2O = ADP + phosphate + H(+)</text>
        <dbReference type="Rhea" id="RHEA:13065"/>
        <dbReference type="ChEBI" id="CHEBI:15377"/>
        <dbReference type="ChEBI" id="CHEBI:15378"/>
        <dbReference type="ChEBI" id="CHEBI:30616"/>
        <dbReference type="ChEBI" id="CHEBI:43474"/>
        <dbReference type="ChEBI" id="CHEBI:456216"/>
    </reaction>
    <physiologicalReaction direction="left-to-right" evidence="10">
        <dbReference type="Rhea" id="RHEA:13066"/>
    </physiologicalReaction>
</comment>
<dbReference type="GO" id="GO:0005778">
    <property type="term" value="C:peroxisomal membrane"/>
    <property type="evidence" value="ECO:0000318"/>
    <property type="project" value="GO_Central"/>
</dbReference>
<name>M4EUT3_BRACM</name>
<dbReference type="InterPro" id="IPR047533">
    <property type="entry name" value="RecA-like_PEX6_r2"/>
</dbReference>
<dbReference type="Pfam" id="PF24756">
    <property type="entry name" value="THD_CWZF3-5-7"/>
    <property type="match status" value="1"/>
</dbReference>
<dbReference type="GO" id="GO:0005524">
    <property type="term" value="F:ATP binding"/>
    <property type="evidence" value="ECO:0007669"/>
    <property type="project" value="UniProtKB-KW"/>
</dbReference>
<evidence type="ECO:0000256" key="5">
    <source>
        <dbReference type="ARBA" id="ARBA00022801"/>
    </source>
</evidence>
<evidence type="ECO:0000256" key="3">
    <source>
        <dbReference type="ARBA" id="ARBA00022593"/>
    </source>
</evidence>
<evidence type="ECO:0000256" key="8">
    <source>
        <dbReference type="ARBA" id="ARBA00034811"/>
    </source>
</evidence>
<dbReference type="GO" id="GO:0005829">
    <property type="term" value="C:cytosol"/>
    <property type="evidence" value="ECO:0000318"/>
    <property type="project" value="GO_Central"/>
</dbReference>
<evidence type="ECO:0000256" key="4">
    <source>
        <dbReference type="ARBA" id="ARBA00022741"/>
    </source>
</evidence>
<dbReference type="CDD" id="cd19527">
    <property type="entry name" value="RecA-like_PEX6_r2"/>
    <property type="match status" value="1"/>
</dbReference>
<evidence type="ECO:0000256" key="7">
    <source>
        <dbReference type="ARBA" id="ARBA00023136"/>
    </source>
</evidence>
<feature type="domain" description="AAA+ ATPase" evidence="12">
    <location>
        <begin position="676"/>
        <end position="816"/>
    </location>
</feature>
<feature type="region of interest" description="Disordered" evidence="11">
    <location>
        <begin position="1206"/>
        <end position="1311"/>
    </location>
</feature>
<keyword evidence="7" id="KW-0472">Membrane</keyword>
<feature type="compositionally biased region" description="Basic and acidic residues" evidence="11">
    <location>
        <begin position="1569"/>
        <end position="1591"/>
    </location>
</feature>
<evidence type="ECO:0000256" key="2">
    <source>
        <dbReference type="ARBA" id="ARBA00006914"/>
    </source>
</evidence>
<dbReference type="InterPro" id="IPR055300">
    <property type="entry name" value="CWZF3/5/7"/>
</dbReference>
<evidence type="ECO:0000313" key="13">
    <source>
        <dbReference type="EnsemblPlants" id="Bra032565.1-P"/>
    </source>
</evidence>
<feature type="compositionally biased region" description="Polar residues" evidence="11">
    <location>
        <begin position="986"/>
        <end position="1009"/>
    </location>
</feature>
<dbReference type="PROSITE" id="PS00674">
    <property type="entry name" value="AAA"/>
    <property type="match status" value="1"/>
</dbReference>
<dbReference type="EnsemblPlants" id="Bra032565.1">
    <property type="protein sequence ID" value="Bra032565.1-P"/>
    <property type="gene ID" value="Bra032565"/>
</dbReference>
<dbReference type="Gene3D" id="3.40.50.300">
    <property type="entry name" value="P-loop containing nucleotide triphosphate hydrolases"/>
    <property type="match status" value="2"/>
</dbReference>
<feature type="domain" description="AAA+ ATPase" evidence="12">
    <location>
        <begin position="366"/>
        <end position="528"/>
    </location>
</feature>
<dbReference type="PANTHER" id="PTHR46524:SF16">
    <property type="entry name" value="CW-TYPE DOMAIN-CONTAINING PROTEIN"/>
    <property type="match status" value="1"/>
</dbReference>
<feature type="compositionally biased region" description="Basic residues" evidence="11">
    <location>
        <begin position="1240"/>
        <end position="1251"/>
    </location>
</feature>
<evidence type="ECO:0000256" key="11">
    <source>
        <dbReference type="SAM" id="MobiDB-lite"/>
    </source>
</evidence>
<dbReference type="FunFam" id="3.40.50.300:FF:001716">
    <property type="entry name" value="Peroxisome biogenesis protein 6"/>
    <property type="match status" value="1"/>
</dbReference>
<dbReference type="SMART" id="SM00382">
    <property type="entry name" value="AAA"/>
    <property type="match status" value="2"/>
</dbReference>
<dbReference type="FunFam" id="3.40.50.300:FF:000109">
    <property type="entry name" value="Peroxisomal biogenesis factor 6"/>
    <property type="match status" value="1"/>
</dbReference>
<feature type="compositionally biased region" description="Acidic residues" evidence="11">
    <location>
        <begin position="919"/>
        <end position="934"/>
    </location>
</feature>
<protein>
    <recommendedName>
        <fullName evidence="8">Peroxisomal ATPase PEX6</fullName>
    </recommendedName>
    <alternativeName>
        <fullName evidence="9">Peroxin-6</fullName>
    </alternativeName>
</protein>
<feature type="compositionally biased region" description="Basic and acidic residues" evidence="11">
    <location>
        <begin position="1295"/>
        <end position="1307"/>
    </location>
</feature>
<dbReference type="InterPro" id="IPR056406">
    <property type="entry name" value="THD_CWZF3/5/7"/>
</dbReference>
<comment type="subcellular location">
    <subcellularLocation>
        <location evidence="1">Membrane</location>
    </subcellularLocation>
</comment>
<reference evidence="13" key="3">
    <citation type="submission" date="2023-03" db="UniProtKB">
        <authorList>
            <consortium name="EnsemblPlants"/>
        </authorList>
    </citation>
    <scope>IDENTIFICATION</scope>
    <source>
        <strain evidence="13">cv. Chiifu-401-42</strain>
    </source>
</reference>
<dbReference type="HOGENOM" id="CLU_246933_0_0_1"/>
<keyword evidence="5" id="KW-0378">Hydrolase</keyword>